<sequence length="393" mass="43028">MSANGIDSLLGFNKTELINNIETSLVGMTGMDHAIIDIILAITIIILSYGLAKLAKLFVSVIGPKVVSHTNTTLDDEIIKAVNGPLQLFIFVLGAYVAIQTLNGITPSLYNTLDSLLFLALLFIGAYLVANLVNAIINWYKTDVAPHTDSDLDDALMPFLNKVTGAVIFIIAGLMALGQFGVEITPLIASLGVAGVAVAIAAQELLSNLFGALAILTDRPYKVGDRIQITDTEEGDVIEIGLRSTRVKTLEDKIIIVPNSMISKSRIINYSQPDTVIRFKLNVGISYDADVEKATRILIDVASKTPGVLKEKPPKAYVSGLGDFRVNIILHVWVNDYRLLYEVPDKIYRETLKRFETEGIEIPYPITTVQLGKQSEKNTELTVEVIEKNRSVR</sequence>
<comment type="caution">
    <text evidence="11">The sequence shown here is derived from an EMBL/GenBank/DDBJ whole genome shotgun (WGS) entry which is preliminary data.</text>
</comment>
<name>A0AAP2REN7_9EURY</name>
<evidence type="ECO:0000256" key="1">
    <source>
        <dbReference type="ARBA" id="ARBA00004651"/>
    </source>
</evidence>
<evidence type="ECO:0000313" key="11">
    <source>
        <dbReference type="EMBL" id="MCD1295792.1"/>
    </source>
</evidence>
<dbReference type="AlphaFoldDB" id="A0AAP2REN7"/>
<keyword evidence="5 7" id="KW-1133">Transmembrane helix</keyword>
<dbReference type="GO" id="GO:0005886">
    <property type="term" value="C:plasma membrane"/>
    <property type="evidence" value="ECO:0007669"/>
    <property type="project" value="UniProtKB-SubCell"/>
</dbReference>
<evidence type="ECO:0000256" key="3">
    <source>
        <dbReference type="ARBA" id="ARBA00022475"/>
    </source>
</evidence>
<evidence type="ECO:0000256" key="6">
    <source>
        <dbReference type="ARBA" id="ARBA00023136"/>
    </source>
</evidence>
<dbReference type="RefSeq" id="WP_230742648.1">
    <property type="nucleotide sequence ID" value="NZ_PGCK01000011.1"/>
</dbReference>
<proteinExistence type="inferred from homology"/>
<comment type="similarity">
    <text evidence="2">Belongs to the MscS (TC 1.A.23) family.</text>
</comment>
<protein>
    <submittedName>
        <fullName evidence="11">Mechanosensitive ion channel family protein</fullName>
    </submittedName>
</protein>
<dbReference type="Gene3D" id="2.30.30.60">
    <property type="match status" value="1"/>
</dbReference>
<keyword evidence="12" id="KW-1185">Reference proteome</keyword>
<dbReference type="Pfam" id="PF21088">
    <property type="entry name" value="MS_channel_1st"/>
    <property type="match status" value="1"/>
</dbReference>
<dbReference type="SUPFAM" id="SSF82861">
    <property type="entry name" value="Mechanosensitive channel protein MscS (YggB), transmembrane region"/>
    <property type="match status" value="1"/>
</dbReference>
<evidence type="ECO:0000259" key="8">
    <source>
        <dbReference type="Pfam" id="PF00924"/>
    </source>
</evidence>
<evidence type="ECO:0000259" key="9">
    <source>
        <dbReference type="Pfam" id="PF21082"/>
    </source>
</evidence>
<evidence type="ECO:0000313" key="12">
    <source>
        <dbReference type="Proteomes" id="UP001320159"/>
    </source>
</evidence>
<evidence type="ECO:0000256" key="4">
    <source>
        <dbReference type="ARBA" id="ARBA00022692"/>
    </source>
</evidence>
<organism evidence="11 12">
    <name type="scientific">Methanooceanicella nereidis</name>
    <dbReference type="NCBI Taxonomy" id="2052831"/>
    <lineage>
        <taxon>Archaea</taxon>
        <taxon>Methanobacteriati</taxon>
        <taxon>Methanobacteriota</taxon>
        <taxon>Stenosarchaea group</taxon>
        <taxon>Methanomicrobia</taxon>
        <taxon>Methanocellales</taxon>
        <taxon>Methanocellaceae</taxon>
        <taxon>Methanooceanicella</taxon>
    </lineage>
</organism>
<dbReference type="InterPro" id="IPR023408">
    <property type="entry name" value="MscS_beta-dom_sf"/>
</dbReference>
<dbReference type="Gene3D" id="3.30.70.100">
    <property type="match status" value="1"/>
</dbReference>
<dbReference type="InterPro" id="IPR006685">
    <property type="entry name" value="MscS_channel_2nd"/>
</dbReference>
<reference evidence="11 12" key="1">
    <citation type="submission" date="2017-11" db="EMBL/GenBank/DDBJ databases">
        <title>Isolation and Characterization of Family Methanocellaceae Species from Potential Methane Hydrate Area Offshore Southwestern Taiwan.</title>
        <authorList>
            <person name="Zhang W.-L."/>
            <person name="Chen W.-C."/>
            <person name="Lai M.-C."/>
            <person name="Chen S.-C."/>
        </authorList>
    </citation>
    <scope>NUCLEOTIDE SEQUENCE [LARGE SCALE GENOMIC DNA]</scope>
    <source>
        <strain evidence="11 12">CWC-04</strain>
    </source>
</reference>
<keyword evidence="3" id="KW-1003">Cell membrane</keyword>
<dbReference type="Pfam" id="PF21082">
    <property type="entry name" value="MS_channel_3rd"/>
    <property type="match status" value="1"/>
</dbReference>
<feature type="domain" description="Mechanosensitive ion channel MscS" evidence="8">
    <location>
        <begin position="205"/>
        <end position="271"/>
    </location>
</feature>
<dbReference type="GO" id="GO:0008381">
    <property type="term" value="F:mechanosensitive monoatomic ion channel activity"/>
    <property type="evidence" value="ECO:0007669"/>
    <property type="project" value="InterPro"/>
</dbReference>
<dbReference type="InterPro" id="IPR049142">
    <property type="entry name" value="MS_channel_1st"/>
</dbReference>
<dbReference type="Proteomes" id="UP001320159">
    <property type="component" value="Unassembled WGS sequence"/>
</dbReference>
<feature type="transmembrane region" description="Helical" evidence="7">
    <location>
        <begin position="88"/>
        <end position="110"/>
    </location>
</feature>
<dbReference type="PANTHER" id="PTHR30221">
    <property type="entry name" value="SMALL-CONDUCTANCE MECHANOSENSITIVE CHANNEL"/>
    <property type="match status" value="1"/>
</dbReference>
<dbReference type="SUPFAM" id="SSF50182">
    <property type="entry name" value="Sm-like ribonucleoproteins"/>
    <property type="match status" value="1"/>
</dbReference>
<dbReference type="InterPro" id="IPR049278">
    <property type="entry name" value="MS_channel_C"/>
</dbReference>
<dbReference type="InterPro" id="IPR011066">
    <property type="entry name" value="MscS_channel_C_sf"/>
</dbReference>
<keyword evidence="6 7" id="KW-0472">Membrane</keyword>
<evidence type="ECO:0000256" key="5">
    <source>
        <dbReference type="ARBA" id="ARBA00022989"/>
    </source>
</evidence>
<dbReference type="InterPro" id="IPR010920">
    <property type="entry name" value="LSM_dom_sf"/>
</dbReference>
<accession>A0AAP2REN7</accession>
<dbReference type="EMBL" id="PGCK01000011">
    <property type="protein sequence ID" value="MCD1295792.1"/>
    <property type="molecule type" value="Genomic_DNA"/>
</dbReference>
<evidence type="ECO:0000256" key="2">
    <source>
        <dbReference type="ARBA" id="ARBA00008017"/>
    </source>
</evidence>
<feature type="transmembrane region" description="Helical" evidence="7">
    <location>
        <begin position="34"/>
        <end position="52"/>
    </location>
</feature>
<feature type="transmembrane region" description="Helical" evidence="7">
    <location>
        <begin position="188"/>
        <end position="216"/>
    </location>
</feature>
<feature type="domain" description="Mechanosensitive ion channel MscS C-terminal" evidence="9">
    <location>
        <begin position="280"/>
        <end position="362"/>
    </location>
</feature>
<comment type="subcellular location">
    <subcellularLocation>
        <location evidence="1">Cell membrane</location>
        <topology evidence="1">Multi-pass membrane protein</topology>
    </subcellularLocation>
</comment>
<evidence type="ECO:0000259" key="10">
    <source>
        <dbReference type="Pfam" id="PF21088"/>
    </source>
</evidence>
<gene>
    <name evidence="11" type="ORF">CUJ83_12365</name>
</gene>
<evidence type="ECO:0000256" key="7">
    <source>
        <dbReference type="SAM" id="Phobius"/>
    </source>
</evidence>
<keyword evidence="4 7" id="KW-0812">Transmembrane</keyword>
<feature type="transmembrane region" description="Helical" evidence="7">
    <location>
        <begin position="159"/>
        <end position="182"/>
    </location>
</feature>
<dbReference type="Pfam" id="PF00924">
    <property type="entry name" value="MS_channel_2nd"/>
    <property type="match status" value="1"/>
</dbReference>
<feature type="domain" description="Mechanosensitive ion channel transmembrane helices 2/3" evidence="10">
    <location>
        <begin position="167"/>
        <end position="203"/>
    </location>
</feature>
<feature type="transmembrane region" description="Helical" evidence="7">
    <location>
        <begin position="116"/>
        <end position="139"/>
    </location>
</feature>
<dbReference type="Gene3D" id="1.10.287.1260">
    <property type="match status" value="1"/>
</dbReference>
<dbReference type="InterPro" id="IPR045275">
    <property type="entry name" value="MscS_archaea/bacteria_type"/>
</dbReference>
<dbReference type="PANTHER" id="PTHR30221:SF1">
    <property type="entry name" value="SMALL-CONDUCTANCE MECHANOSENSITIVE CHANNEL"/>
    <property type="match status" value="1"/>
</dbReference>
<dbReference type="InterPro" id="IPR011014">
    <property type="entry name" value="MscS_channel_TM-2"/>
</dbReference>
<dbReference type="SUPFAM" id="SSF82689">
    <property type="entry name" value="Mechanosensitive channel protein MscS (YggB), C-terminal domain"/>
    <property type="match status" value="1"/>
</dbReference>